<accession>A0ABU8E6Q0</accession>
<name>A0ABU8E6Q0_9ACTN</name>
<evidence type="ECO:0000313" key="2">
    <source>
        <dbReference type="EMBL" id="MEI4279334.1"/>
    </source>
</evidence>
<feature type="region of interest" description="Disordered" evidence="1">
    <location>
        <begin position="1"/>
        <end position="50"/>
    </location>
</feature>
<organism evidence="2 3">
    <name type="scientific">Klenkia terrae</name>
    <dbReference type="NCBI Taxonomy" id="1052259"/>
    <lineage>
        <taxon>Bacteria</taxon>
        <taxon>Bacillati</taxon>
        <taxon>Actinomycetota</taxon>
        <taxon>Actinomycetes</taxon>
        <taxon>Geodermatophilales</taxon>
        <taxon>Geodermatophilaceae</taxon>
        <taxon>Klenkia</taxon>
    </lineage>
</organism>
<sequence>MLAVLDEATAREADEQAHGGAATAEEQPVRRQGWRRLFGGGASGRSTSVA</sequence>
<gene>
    <name evidence="2" type="ORF">UXQ13_12735</name>
</gene>
<protein>
    <submittedName>
        <fullName evidence="2">Uncharacterized protein</fullName>
    </submittedName>
</protein>
<dbReference type="RefSeq" id="WP_336392414.1">
    <property type="nucleotide sequence ID" value="NZ_JBAPLV010000013.1"/>
</dbReference>
<comment type="caution">
    <text evidence="2">The sequence shown here is derived from an EMBL/GenBank/DDBJ whole genome shotgun (WGS) entry which is preliminary data.</text>
</comment>
<evidence type="ECO:0000313" key="3">
    <source>
        <dbReference type="Proteomes" id="UP001373496"/>
    </source>
</evidence>
<dbReference type="EMBL" id="JBAPLV010000013">
    <property type="protein sequence ID" value="MEI4279334.1"/>
    <property type="molecule type" value="Genomic_DNA"/>
</dbReference>
<evidence type="ECO:0000256" key="1">
    <source>
        <dbReference type="SAM" id="MobiDB-lite"/>
    </source>
</evidence>
<dbReference type="Proteomes" id="UP001373496">
    <property type="component" value="Unassembled WGS sequence"/>
</dbReference>
<keyword evidence="3" id="KW-1185">Reference proteome</keyword>
<reference evidence="2 3" key="1">
    <citation type="submission" date="2024-03" db="EMBL/GenBank/DDBJ databases">
        <title>Draft genome sequence of Klenkia terrae.</title>
        <authorList>
            <person name="Duangmal K."/>
            <person name="Chantavorakit T."/>
        </authorList>
    </citation>
    <scope>NUCLEOTIDE SEQUENCE [LARGE SCALE GENOMIC DNA]</scope>
    <source>
        <strain evidence="2 3">JCM 17786</strain>
    </source>
</reference>
<proteinExistence type="predicted"/>
<feature type="compositionally biased region" description="Basic and acidic residues" evidence="1">
    <location>
        <begin position="8"/>
        <end position="17"/>
    </location>
</feature>